<dbReference type="AlphaFoldDB" id="A0A9D4K3C1"/>
<reference evidence="1" key="2">
    <citation type="submission" date="2020-11" db="EMBL/GenBank/DDBJ databases">
        <authorList>
            <person name="McCartney M.A."/>
            <person name="Auch B."/>
            <person name="Kono T."/>
            <person name="Mallez S."/>
            <person name="Becker A."/>
            <person name="Gohl D.M."/>
            <person name="Silverstein K.A.T."/>
            <person name="Koren S."/>
            <person name="Bechman K.B."/>
            <person name="Herman A."/>
            <person name="Abrahante J.E."/>
            <person name="Garbe J."/>
        </authorList>
    </citation>
    <scope>NUCLEOTIDE SEQUENCE</scope>
    <source>
        <strain evidence="1">Duluth1</strain>
        <tissue evidence="1">Whole animal</tissue>
    </source>
</reference>
<evidence type="ECO:0000313" key="2">
    <source>
        <dbReference type="Proteomes" id="UP000828390"/>
    </source>
</evidence>
<reference evidence="1" key="1">
    <citation type="journal article" date="2019" name="bioRxiv">
        <title>The Genome of the Zebra Mussel, Dreissena polymorpha: A Resource for Invasive Species Research.</title>
        <authorList>
            <person name="McCartney M.A."/>
            <person name="Auch B."/>
            <person name="Kono T."/>
            <person name="Mallez S."/>
            <person name="Zhang Y."/>
            <person name="Obille A."/>
            <person name="Becker A."/>
            <person name="Abrahante J.E."/>
            <person name="Garbe J."/>
            <person name="Badalamenti J.P."/>
            <person name="Herman A."/>
            <person name="Mangelson H."/>
            <person name="Liachko I."/>
            <person name="Sullivan S."/>
            <person name="Sone E.D."/>
            <person name="Koren S."/>
            <person name="Silverstein K.A.T."/>
            <person name="Beckman K.B."/>
            <person name="Gohl D.M."/>
        </authorList>
    </citation>
    <scope>NUCLEOTIDE SEQUENCE</scope>
    <source>
        <strain evidence="1">Duluth1</strain>
        <tissue evidence="1">Whole animal</tissue>
    </source>
</reference>
<keyword evidence="2" id="KW-1185">Reference proteome</keyword>
<organism evidence="1 2">
    <name type="scientific">Dreissena polymorpha</name>
    <name type="common">Zebra mussel</name>
    <name type="synonym">Mytilus polymorpha</name>
    <dbReference type="NCBI Taxonomy" id="45954"/>
    <lineage>
        <taxon>Eukaryota</taxon>
        <taxon>Metazoa</taxon>
        <taxon>Spiralia</taxon>
        <taxon>Lophotrochozoa</taxon>
        <taxon>Mollusca</taxon>
        <taxon>Bivalvia</taxon>
        <taxon>Autobranchia</taxon>
        <taxon>Heteroconchia</taxon>
        <taxon>Euheterodonta</taxon>
        <taxon>Imparidentia</taxon>
        <taxon>Neoheterodontei</taxon>
        <taxon>Myida</taxon>
        <taxon>Dreissenoidea</taxon>
        <taxon>Dreissenidae</taxon>
        <taxon>Dreissena</taxon>
    </lineage>
</organism>
<dbReference type="EMBL" id="JAIWYP010000004">
    <property type="protein sequence ID" value="KAH3832238.1"/>
    <property type="molecule type" value="Genomic_DNA"/>
</dbReference>
<comment type="caution">
    <text evidence="1">The sequence shown here is derived from an EMBL/GenBank/DDBJ whole genome shotgun (WGS) entry which is preliminary data.</text>
</comment>
<proteinExistence type="predicted"/>
<sequence length="57" mass="6415">MFLLFPIGMGLEAGTGFLFICLDVEIGKHNEEDDSIGEYPVREQAWVATVLHPEELH</sequence>
<evidence type="ECO:0000313" key="1">
    <source>
        <dbReference type="EMBL" id="KAH3832238.1"/>
    </source>
</evidence>
<dbReference type="Proteomes" id="UP000828390">
    <property type="component" value="Unassembled WGS sequence"/>
</dbReference>
<gene>
    <name evidence="1" type="ORF">DPMN_105519</name>
</gene>
<accession>A0A9D4K3C1</accession>
<name>A0A9D4K3C1_DREPO</name>
<protein>
    <submittedName>
        <fullName evidence="1">Uncharacterized protein</fullName>
    </submittedName>
</protein>